<comment type="caution">
    <text evidence="1">The sequence shown here is derived from an EMBL/GenBank/DDBJ whole genome shotgun (WGS) entry which is preliminary data.</text>
</comment>
<dbReference type="Pfam" id="PF08877">
    <property type="entry name" value="MepB-like"/>
    <property type="match status" value="1"/>
</dbReference>
<dbReference type="EMBL" id="BJXA01000084">
    <property type="protein sequence ID" value="GEM43030.1"/>
    <property type="molecule type" value="Genomic_DNA"/>
</dbReference>
<dbReference type="Proteomes" id="UP000321424">
    <property type="component" value="Unassembled WGS sequence"/>
</dbReference>
<gene>
    <name evidence="1" type="ORF">NN4_75490</name>
</gene>
<reference evidence="1 2" key="1">
    <citation type="submission" date="2019-07" db="EMBL/GenBank/DDBJ databases">
        <title>Whole genome shotgun sequence of Nocardia ninae NBRC 108245.</title>
        <authorList>
            <person name="Hosoyama A."/>
            <person name="Uohara A."/>
            <person name="Ohji S."/>
            <person name="Ichikawa N."/>
        </authorList>
    </citation>
    <scope>NUCLEOTIDE SEQUENCE [LARGE SCALE GENOMIC DNA]</scope>
    <source>
        <strain evidence="1 2">NBRC 108245</strain>
    </source>
</reference>
<evidence type="ECO:0008006" key="3">
    <source>
        <dbReference type="Google" id="ProtNLM"/>
    </source>
</evidence>
<dbReference type="InterPro" id="IPR038231">
    <property type="entry name" value="MepB-like_sf"/>
</dbReference>
<dbReference type="InterPro" id="IPR011235">
    <property type="entry name" value="MepB-like"/>
</dbReference>
<protein>
    <recommendedName>
        <fullName evidence="3">MepB domain containing protein</fullName>
    </recommendedName>
</protein>
<evidence type="ECO:0000313" key="1">
    <source>
        <dbReference type="EMBL" id="GEM43030.1"/>
    </source>
</evidence>
<dbReference type="AlphaFoldDB" id="A0A511MR48"/>
<sequence length="192" mass="21217">MIMNGERATDLPPADLTPWSTTVIDGDLHTAKALVYDPCGFACSQPIPEAESAAYAAHSFTVDGRSIRFRAAKTTPTKVGQFVTVWKRSPGGPIQPFDRTDPIDLFVISTRERDQLGQFVFPSHVLHERGVLASGGDGGKRAFRVYPPWAHTANRQAAGAQVWQLEHFLPLHRDKPLDAARARMLYHRSAKS</sequence>
<keyword evidence="2" id="KW-1185">Reference proteome</keyword>
<proteinExistence type="predicted"/>
<evidence type="ECO:0000313" key="2">
    <source>
        <dbReference type="Proteomes" id="UP000321424"/>
    </source>
</evidence>
<dbReference type="Gene3D" id="3.40.1350.140">
    <property type="entry name" value="MepB-like"/>
    <property type="match status" value="1"/>
</dbReference>
<accession>A0A511MR48</accession>
<name>A0A511MR48_9NOCA</name>
<organism evidence="1 2">
    <name type="scientific">Nocardia ninae NBRC 108245</name>
    <dbReference type="NCBI Taxonomy" id="1210091"/>
    <lineage>
        <taxon>Bacteria</taxon>
        <taxon>Bacillati</taxon>
        <taxon>Actinomycetota</taxon>
        <taxon>Actinomycetes</taxon>
        <taxon>Mycobacteriales</taxon>
        <taxon>Nocardiaceae</taxon>
        <taxon>Nocardia</taxon>
    </lineage>
</organism>